<organism evidence="2 3">
    <name type="scientific">Eragrostis curvula</name>
    <name type="common">weeping love grass</name>
    <dbReference type="NCBI Taxonomy" id="38414"/>
    <lineage>
        <taxon>Eukaryota</taxon>
        <taxon>Viridiplantae</taxon>
        <taxon>Streptophyta</taxon>
        <taxon>Embryophyta</taxon>
        <taxon>Tracheophyta</taxon>
        <taxon>Spermatophyta</taxon>
        <taxon>Magnoliopsida</taxon>
        <taxon>Liliopsida</taxon>
        <taxon>Poales</taxon>
        <taxon>Poaceae</taxon>
        <taxon>PACMAD clade</taxon>
        <taxon>Chloridoideae</taxon>
        <taxon>Eragrostideae</taxon>
        <taxon>Eragrostidinae</taxon>
        <taxon>Eragrostis</taxon>
    </lineage>
</organism>
<evidence type="ECO:0000313" key="3">
    <source>
        <dbReference type="Proteomes" id="UP000324897"/>
    </source>
</evidence>
<dbReference type="Proteomes" id="UP000324897">
    <property type="component" value="Chromosome 2"/>
</dbReference>
<comment type="caution">
    <text evidence="2">The sequence shown here is derived from an EMBL/GenBank/DDBJ whole genome shotgun (WGS) entry which is preliminary data.</text>
</comment>
<sequence>MQILNGQVQQMAGNNVIWQPQEVAVLLLYYKEKIQVSGKSLVLREVHHDECARRINEKYGTNFTGKQVYYKYHKLKAEWKHILEAKSASGASFDDEQKKIIYDETEVVKMKAKGDKRAKFYNVPIPNYDEMEFVFTGKHATGEFCVLQAPFDRPGRHDDDFIGNGKPNQEQGNGDVDPSQHYDSDTLPGSDSPISGGSKRKSEDKQKKGKRANFDYAAVQEVTDVMKNMSETMRFTHVTDPNEAIYKAIDDMLEYPLLVRLDLQTYLAQNGNIASMLKGRPEEAIKQWVAQWVMDRYPTGY</sequence>
<proteinExistence type="predicted"/>
<dbReference type="AlphaFoldDB" id="A0A5J9UPS1"/>
<evidence type="ECO:0000256" key="1">
    <source>
        <dbReference type="SAM" id="MobiDB-lite"/>
    </source>
</evidence>
<name>A0A5J9UPS1_9POAL</name>
<protein>
    <submittedName>
        <fullName evidence="2">Uncharacterized protein</fullName>
    </submittedName>
</protein>
<feature type="non-terminal residue" evidence="2">
    <location>
        <position position="1"/>
    </location>
</feature>
<dbReference type="OrthoDB" id="669074at2759"/>
<feature type="region of interest" description="Disordered" evidence="1">
    <location>
        <begin position="156"/>
        <end position="212"/>
    </location>
</feature>
<dbReference type="Gramene" id="TVU25475">
    <property type="protein sequence ID" value="TVU25475"/>
    <property type="gene ID" value="EJB05_27973"/>
</dbReference>
<dbReference type="PANTHER" id="PTHR47624">
    <property type="entry name" value="OS01G0204900 PROTEIN"/>
    <property type="match status" value="1"/>
</dbReference>
<evidence type="ECO:0000313" key="2">
    <source>
        <dbReference type="EMBL" id="TVU25475.1"/>
    </source>
</evidence>
<dbReference type="EMBL" id="RWGY01000013">
    <property type="protein sequence ID" value="TVU25475.1"/>
    <property type="molecule type" value="Genomic_DNA"/>
</dbReference>
<keyword evidence="3" id="KW-1185">Reference proteome</keyword>
<gene>
    <name evidence="2" type="ORF">EJB05_27973</name>
</gene>
<dbReference type="PANTHER" id="PTHR47624:SF1">
    <property type="entry name" value="OS01G0204900 PROTEIN"/>
    <property type="match status" value="1"/>
</dbReference>
<reference evidence="2 3" key="1">
    <citation type="journal article" date="2019" name="Sci. Rep.">
        <title>A high-quality genome of Eragrostis curvula grass provides insights into Poaceae evolution and supports new strategies to enhance forage quality.</title>
        <authorList>
            <person name="Carballo J."/>
            <person name="Santos B.A.C.M."/>
            <person name="Zappacosta D."/>
            <person name="Garbus I."/>
            <person name="Selva J.P."/>
            <person name="Gallo C.A."/>
            <person name="Diaz A."/>
            <person name="Albertini E."/>
            <person name="Caccamo M."/>
            <person name="Echenique V."/>
        </authorList>
    </citation>
    <scope>NUCLEOTIDE SEQUENCE [LARGE SCALE GENOMIC DNA]</scope>
    <source>
        <strain evidence="3">cv. Victoria</strain>
        <tissue evidence="2">Leaf</tissue>
    </source>
</reference>
<accession>A0A5J9UPS1</accession>